<dbReference type="RefSeq" id="WP_179825255.1">
    <property type="nucleotide sequence ID" value="NZ_JACCFS010000001.1"/>
</dbReference>
<protein>
    <submittedName>
        <fullName evidence="2">Uncharacterized protein</fullName>
    </submittedName>
</protein>
<keyword evidence="3" id="KW-1185">Reference proteome</keyword>
<dbReference type="Proteomes" id="UP000572051">
    <property type="component" value="Unassembled WGS sequence"/>
</dbReference>
<proteinExistence type="predicted"/>
<comment type="caution">
    <text evidence="2">The sequence shown here is derived from an EMBL/GenBank/DDBJ whole genome shotgun (WGS) entry which is preliminary data.</text>
</comment>
<dbReference type="AlphaFoldDB" id="A0A7Z0EPF8"/>
<keyword evidence="1" id="KW-0472">Membrane</keyword>
<keyword evidence="1" id="KW-1133">Transmembrane helix</keyword>
<feature type="transmembrane region" description="Helical" evidence="1">
    <location>
        <begin position="149"/>
        <end position="171"/>
    </location>
</feature>
<accession>A0A7Z0EPF8</accession>
<sequence length="251" mass="25589">MNTAAWHLEFLRTVRTPGPAIAVALAALFGAGSPFMALYANEIIAALDPSGTAPAMPDPTPQSSIGTFMDNTVGPLLLAGVLIAALALAFDSRPSRALFHRTRVPRVADLVLPRWTVASIAVCAAYAVGALCAWASTALVLGTVPLDRFLLGTAISCGYLTFVTAVVALSAGLARNVLAVLGIAAGILAATAIAAQIPVVSGWTPPALLGAQVALAGTGEVGDFLPALAATSVLDALCLLLCAWLCSRREF</sequence>
<reference evidence="2 3" key="1">
    <citation type="submission" date="2020-07" db="EMBL/GenBank/DDBJ databases">
        <title>Sequencing the genomes of 1000 actinobacteria strains.</title>
        <authorList>
            <person name="Klenk H.-P."/>
        </authorList>
    </citation>
    <scope>NUCLEOTIDE SEQUENCE [LARGE SCALE GENOMIC DNA]</scope>
    <source>
        <strain evidence="2 3">DSM 44442</strain>
    </source>
</reference>
<feature type="transmembrane region" description="Helical" evidence="1">
    <location>
        <begin position="72"/>
        <end position="90"/>
    </location>
</feature>
<feature type="transmembrane region" description="Helical" evidence="1">
    <location>
        <begin position="111"/>
        <end position="137"/>
    </location>
</feature>
<evidence type="ECO:0000313" key="3">
    <source>
        <dbReference type="Proteomes" id="UP000572051"/>
    </source>
</evidence>
<dbReference type="EMBL" id="JACCFS010000001">
    <property type="protein sequence ID" value="NYJ35834.1"/>
    <property type="molecule type" value="Genomic_DNA"/>
</dbReference>
<organism evidence="2 3">
    <name type="scientific">Nocardiopsis aegyptia</name>
    <dbReference type="NCBI Taxonomy" id="220378"/>
    <lineage>
        <taxon>Bacteria</taxon>
        <taxon>Bacillati</taxon>
        <taxon>Actinomycetota</taxon>
        <taxon>Actinomycetes</taxon>
        <taxon>Streptosporangiales</taxon>
        <taxon>Nocardiopsidaceae</taxon>
        <taxon>Nocardiopsis</taxon>
    </lineage>
</organism>
<evidence type="ECO:0000313" key="2">
    <source>
        <dbReference type="EMBL" id="NYJ35834.1"/>
    </source>
</evidence>
<feature type="transmembrane region" description="Helical" evidence="1">
    <location>
        <begin position="224"/>
        <end position="246"/>
    </location>
</feature>
<gene>
    <name evidence="2" type="ORF">HNR10_003715</name>
</gene>
<evidence type="ECO:0000256" key="1">
    <source>
        <dbReference type="SAM" id="Phobius"/>
    </source>
</evidence>
<feature type="transmembrane region" description="Helical" evidence="1">
    <location>
        <begin position="20"/>
        <end position="40"/>
    </location>
</feature>
<keyword evidence="1" id="KW-0812">Transmembrane</keyword>
<feature type="transmembrane region" description="Helical" evidence="1">
    <location>
        <begin position="178"/>
        <end position="204"/>
    </location>
</feature>
<name>A0A7Z0EPF8_9ACTN</name>